<evidence type="ECO:0000313" key="1">
    <source>
        <dbReference type="EMBL" id="RNA25092.1"/>
    </source>
</evidence>
<dbReference type="AlphaFoldDB" id="A0A3M7RNI2"/>
<organism evidence="1 2">
    <name type="scientific">Brachionus plicatilis</name>
    <name type="common">Marine rotifer</name>
    <name type="synonym">Brachionus muelleri</name>
    <dbReference type="NCBI Taxonomy" id="10195"/>
    <lineage>
        <taxon>Eukaryota</taxon>
        <taxon>Metazoa</taxon>
        <taxon>Spiralia</taxon>
        <taxon>Gnathifera</taxon>
        <taxon>Rotifera</taxon>
        <taxon>Eurotatoria</taxon>
        <taxon>Monogononta</taxon>
        <taxon>Pseudotrocha</taxon>
        <taxon>Ploima</taxon>
        <taxon>Brachionidae</taxon>
        <taxon>Brachionus</taxon>
    </lineage>
</organism>
<protein>
    <submittedName>
        <fullName evidence="1">Uncharacterized protein</fullName>
    </submittedName>
</protein>
<keyword evidence="2" id="KW-1185">Reference proteome</keyword>
<comment type="caution">
    <text evidence="1">The sequence shown here is derived from an EMBL/GenBank/DDBJ whole genome shotgun (WGS) entry which is preliminary data.</text>
</comment>
<accession>A0A3M7RNI2</accession>
<dbReference type="Proteomes" id="UP000276133">
    <property type="component" value="Unassembled WGS sequence"/>
</dbReference>
<sequence>MIFIDNISYLNGPKNNCQCEGFTIEINSIGIPESLNQGSATDPVKFFITISLSIHAPKG</sequence>
<gene>
    <name evidence="1" type="ORF">BpHYR1_005215</name>
</gene>
<reference evidence="1 2" key="1">
    <citation type="journal article" date="2018" name="Sci. Rep.">
        <title>Genomic signatures of local adaptation to the degree of environmental predictability in rotifers.</title>
        <authorList>
            <person name="Franch-Gras L."/>
            <person name="Hahn C."/>
            <person name="Garcia-Roger E.M."/>
            <person name="Carmona M.J."/>
            <person name="Serra M."/>
            <person name="Gomez A."/>
        </authorList>
    </citation>
    <scope>NUCLEOTIDE SEQUENCE [LARGE SCALE GENOMIC DNA]</scope>
    <source>
        <strain evidence="1">HYR1</strain>
    </source>
</reference>
<proteinExistence type="predicted"/>
<dbReference type="EMBL" id="REGN01002978">
    <property type="protein sequence ID" value="RNA25092.1"/>
    <property type="molecule type" value="Genomic_DNA"/>
</dbReference>
<name>A0A3M7RNI2_BRAPC</name>
<evidence type="ECO:0000313" key="2">
    <source>
        <dbReference type="Proteomes" id="UP000276133"/>
    </source>
</evidence>